<keyword evidence="3" id="KW-1185">Reference proteome</keyword>
<dbReference type="AlphaFoldDB" id="V2QIR0"/>
<reference evidence="2" key="2">
    <citation type="submission" date="2022-05" db="EMBL/GenBank/DDBJ databases">
        <authorList>
            <person name="Proctor A.L."/>
            <person name="Phillips G.J."/>
            <person name="Wannemuehler M.J."/>
        </authorList>
    </citation>
    <scope>NUCLEOTIDE SEQUENCE</scope>
    <source>
        <strain evidence="2">ASF457</strain>
    </source>
</reference>
<dbReference type="KEGG" id="msch:N508_000748"/>
<dbReference type="EMBL" id="CP097562">
    <property type="protein sequence ID" value="USF23682.1"/>
    <property type="molecule type" value="Genomic_DNA"/>
</dbReference>
<accession>V2QIR0</accession>
<evidence type="ECO:0000313" key="2">
    <source>
        <dbReference type="EMBL" id="USF23682.1"/>
    </source>
</evidence>
<reference evidence="2" key="3">
    <citation type="submission" date="2022-06" db="EMBL/GenBank/DDBJ databases">
        <title>Resources to Facilitate Use of the Altered Schaedler Flora (ASF) Mouse Model to Study Microbiome Function.</title>
        <authorList>
            <person name="Proctor A."/>
            <person name="Parvinroo S."/>
            <person name="Richie T."/>
            <person name="Jia X."/>
            <person name="Lee S.T.M."/>
            <person name="Karp P.D."/>
            <person name="Paley S."/>
            <person name="Kostic A.D."/>
            <person name="Pierre J.F."/>
            <person name="Wannemuehler M.J."/>
            <person name="Phillips G.J."/>
        </authorList>
    </citation>
    <scope>NUCLEOTIDE SEQUENCE</scope>
    <source>
        <strain evidence="2">ASF457</strain>
    </source>
</reference>
<dbReference type="Proteomes" id="UP000017429">
    <property type="component" value="Chromosome"/>
</dbReference>
<reference evidence="2" key="1">
    <citation type="journal article" date="2014" name="Genome Announc.">
        <title>Draft genome sequences of the altered schaedler flora, a defined bacterial community from gnotobiotic mice.</title>
        <authorList>
            <person name="Wannemuehler M.J."/>
            <person name="Overstreet A.M."/>
            <person name="Ward D.V."/>
            <person name="Phillips G.J."/>
        </authorList>
    </citation>
    <scope>NUCLEOTIDE SEQUENCE</scope>
    <source>
        <strain evidence="2">ASF457</strain>
    </source>
</reference>
<protein>
    <submittedName>
        <fullName evidence="2">Uncharacterized protein</fullName>
    </submittedName>
</protein>
<sequence>MEKFKTFIKEMRFEYKVLSIFIIILLLSVPYSIIKKNFFPANNNTSVSSSNYGAGTGGAGVKGKSLSDMPQSSQGQGNASKQQASSISEAVSADRPLILNDTALHNENFQQMMVEIPEIKYIELATQVENPTVWIYSLNDGLRKDDIAAAYCSVLHSKGIMASNVTIYDEKERRNGRLVELGAAKCM</sequence>
<feature type="region of interest" description="Disordered" evidence="1">
    <location>
        <begin position="59"/>
        <end position="85"/>
    </location>
</feature>
<evidence type="ECO:0000256" key="1">
    <source>
        <dbReference type="SAM" id="MobiDB-lite"/>
    </source>
</evidence>
<proteinExistence type="predicted"/>
<feature type="compositionally biased region" description="Polar residues" evidence="1">
    <location>
        <begin position="68"/>
        <end position="85"/>
    </location>
</feature>
<gene>
    <name evidence="2" type="ORF">N508_000748</name>
</gene>
<name>V2QIR0_9BACT</name>
<organism evidence="2 3">
    <name type="scientific">Mucispirillum schaedleri ASF457</name>
    <dbReference type="NCBI Taxonomy" id="1379858"/>
    <lineage>
        <taxon>Bacteria</taxon>
        <taxon>Pseudomonadati</taxon>
        <taxon>Deferribacterota</taxon>
        <taxon>Deferribacteres</taxon>
        <taxon>Deferribacterales</taxon>
        <taxon>Mucispirillaceae</taxon>
        <taxon>Mucispirillum</taxon>
    </lineage>
</organism>
<evidence type="ECO:0000313" key="3">
    <source>
        <dbReference type="Proteomes" id="UP000017429"/>
    </source>
</evidence>
<dbReference type="RefSeq" id="WP_023275055.1">
    <property type="nucleotide sequence ID" value="NZ_CP097562.1"/>
</dbReference>